<organism evidence="3 4">
    <name type="scientific">Candidatus Bacteroides avicola</name>
    <dbReference type="NCBI Taxonomy" id="2838468"/>
    <lineage>
        <taxon>Bacteria</taxon>
        <taxon>Pseudomonadati</taxon>
        <taxon>Bacteroidota</taxon>
        <taxon>Bacteroidia</taxon>
        <taxon>Bacteroidales</taxon>
        <taxon>Bacteroidaceae</taxon>
        <taxon>Bacteroides</taxon>
    </lineage>
</organism>
<dbReference type="Pfam" id="PF13279">
    <property type="entry name" value="4HBT_2"/>
    <property type="match status" value="1"/>
</dbReference>
<sequence length="142" mass="16453">MPVLEDICRVRVKFGETDAMRCVWHGSYVSYLEDGRESFGRHYPGIGYADISRSGIYAPVYDLHLRYLAPLGIDDVAEIHTRYVYKPGARLDFNYEIYRVRDGVLCATASTTQLFIDPQGLLLTDRPDYFARWQEKFLTEDL</sequence>
<reference evidence="3" key="1">
    <citation type="journal article" date="2021" name="PeerJ">
        <title>Extensive microbial diversity within the chicken gut microbiome revealed by metagenomics and culture.</title>
        <authorList>
            <person name="Gilroy R."/>
            <person name="Ravi A."/>
            <person name="Getino M."/>
            <person name="Pursley I."/>
            <person name="Horton D.L."/>
            <person name="Alikhan N.F."/>
            <person name="Baker D."/>
            <person name="Gharbi K."/>
            <person name="Hall N."/>
            <person name="Watson M."/>
            <person name="Adriaenssens E.M."/>
            <person name="Foster-Nyarko E."/>
            <person name="Jarju S."/>
            <person name="Secka A."/>
            <person name="Antonio M."/>
            <person name="Oren A."/>
            <person name="Chaudhuri R.R."/>
            <person name="La Ragione R."/>
            <person name="Hildebrand F."/>
            <person name="Pallen M.J."/>
        </authorList>
    </citation>
    <scope>NUCLEOTIDE SEQUENCE</scope>
    <source>
        <strain evidence="3">ChiHjej12B11-9795</strain>
    </source>
</reference>
<dbReference type="InterPro" id="IPR029069">
    <property type="entry name" value="HotDog_dom_sf"/>
</dbReference>
<proteinExistence type="inferred from homology"/>
<dbReference type="PANTHER" id="PTHR31793">
    <property type="entry name" value="4-HYDROXYBENZOYL-COA THIOESTERASE FAMILY MEMBER"/>
    <property type="match status" value="1"/>
</dbReference>
<dbReference type="SUPFAM" id="SSF54637">
    <property type="entry name" value="Thioesterase/thiol ester dehydrase-isomerase"/>
    <property type="match status" value="1"/>
</dbReference>
<evidence type="ECO:0000313" key="3">
    <source>
        <dbReference type="EMBL" id="HJA84682.1"/>
    </source>
</evidence>
<reference evidence="3" key="2">
    <citation type="submission" date="2021-04" db="EMBL/GenBank/DDBJ databases">
        <authorList>
            <person name="Gilroy R."/>
        </authorList>
    </citation>
    <scope>NUCLEOTIDE SEQUENCE</scope>
    <source>
        <strain evidence="3">ChiHjej12B11-9795</strain>
    </source>
</reference>
<keyword evidence="2" id="KW-0378">Hydrolase</keyword>
<evidence type="ECO:0000256" key="2">
    <source>
        <dbReference type="ARBA" id="ARBA00022801"/>
    </source>
</evidence>
<evidence type="ECO:0000313" key="4">
    <source>
        <dbReference type="Proteomes" id="UP000823862"/>
    </source>
</evidence>
<comment type="caution">
    <text evidence="3">The sequence shown here is derived from an EMBL/GenBank/DDBJ whole genome shotgun (WGS) entry which is preliminary data.</text>
</comment>
<dbReference type="InterPro" id="IPR050563">
    <property type="entry name" value="4-hydroxybenzoyl-CoA_TE"/>
</dbReference>
<dbReference type="Proteomes" id="UP000823862">
    <property type="component" value="Unassembled WGS sequence"/>
</dbReference>
<dbReference type="Gene3D" id="3.10.129.10">
    <property type="entry name" value="Hotdog Thioesterase"/>
    <property type="match status" value="1"/>
</dbReference>
<name>A0A9D2HVS3_9BACE</name>
<protein>
    <submittedName>
        <fullName evidence="3">Acyl-CoA thioesterase</fullName>
    </submittedName>
</protein>
<dbReference type="CDD" id="cd00586">
    <property type="entry name" value="4HBT"/>
    <property type="match status" value="1"/>
</dbReference>
<accession>A0A9D2HVS3</accession>
<dbReference type="PANTHER" id="PTHR31793:SF27">
    <property type="entry name" value="NOVEL THIOESTERASE SUPERFAMILY DOMAIN AND SAPOSIN A-TYPE DOMAIN CONTAINING PROTEIN (0610012H03RIK)"/>
    <property type="match status" value="1"/>
</dbReference>
<dbReference type="GO" id="GO:0047617">
    <property type="term" value="F:fatty acyl-CoA hydrolase activity"/>
    <property type="evidence" value="ECO:0007669"/>
    <property type="project" value="TreeGrafter"/>
</dbReference>
<dbReference type="EMBL" id="DWZI01000002">
    <property type="protein sequence ID" value="HJA84682.1"/>
    <property type="molecule type" value="Genomic_DNA"/>
</dbReference>
<dbReference type="AlphaFoldDB" id="A0A9D2HVS3"/>
<evidence type="ECO:0000256" key="1">
    <source>
        <dbReference type="ARBA" id="ARBA00005953"/>
    </source>
</evidence>
<gene>
    <name evidence="3" type="ORF">H9950_00520</name>
</gene>
<comment type="similarity">
    <text evidence="1">Belongs to the 4-hydroxybenzoyl-CoA thioesterase family.</text>
</comment>